<proteinExistence type="predicted"/>
<name>A0A6I9WUS7_9HYME</name>
<evidence type="ECO:0000313" key="2">
    <source>
        <dbReference type="RefSeq" id="XP_011646305.1"/>
    </source>
</evidence>
<accession>A0A6I9WUS7</accession>
<sequence>MVVTVNGGEHAIGEKIDVCDQKVARDGFPTTIHAPFSKCTRYFTLANFHGVLSRAFSIVIGTGMEIRVAAARCRKCGFTTTMRSTNWTAAITWLLRHIAPR</sequence>
<evidence type="ECO:0000313" key="1">
    <source>
        <dbReference type="Proteomes" id="UP000504615"/>
    </source>
</evidence>
<dbReference type="AlphaFoldDB" id="A0A6I9WUS7"/>
<keyword evidence="1" id="KW-1185">Reference proteome</keyword>
<dbReference type="KEGG" id="pbar:105432969"/>
<organism evidence="1 2">
    <name type="scientific">Pogonomyrmex barbatus</name>
    <name type="common">red harvester ant</name>
    <dbReference type="NCBI Taxonomy" id="144034"/>
    <lineage>
        <taxon>Eukaryota</taxon>
        <taxon>Metazoa</taxon>
        <taxon>Ecdysozoa</taxon>
        <taxon>Arthropoda</taxon>
        <taxon>Hexapoda</taxon>
        <taxon>Insecta</taxon>
        <taxon>Pterygota</taxon>
        <taxon>Neoptera</taxon>
        <taxon>Endopterygota</taxon>
        <taxon>Hymenoptera</taxon>
        <taxon>Apocrita</taxon>
        <taxon>Aculeata</taxon>
        <taxon>Formicoidea</taxon>
        <taxon>Formicidae</taxon>
        <taxon>Myrmicinae</taxon>
        <taxon>Pogonomyrmex</taxon>
    </lineage>
</organism>
<dbReference type="RefSeq" id="XP_011646305.1">
    <property type="nucleotide sequence ID" value="XM_011648003.2"/>
</dbReference>
<dbReference type="Proteomes" id="UP000504615">
    <property type="component" value="Unplaced"/>
</dbReference>
<dbReference type="OrthoDB" id="10512355at2759"/>
<gene>
    <name evidence="2" type="primary">LOC105432969</name>
</gene>
<protein>
    <submittedName>
        <fullName evidence="2">Uncharacterized protein LOC105432969</fullName>
    </submittedName>
</protein>
<dbReference type="GeneID" id="105432969"/>
<reference evidence="2" key="1">
    <citation type="submission" date="2025-08" db="UniProtKB">
        <authorList>
            <consortium name="RefSeq"/>
        </authorList>
    </citation>
    <scope>IDENTIFICATION</scope>
</reference>